<evidence type="ECO:0000259" key="1">
    <source>
        <dbReference type="Pfam" id="PF05368"/>
    </source>
</evidence>
<sequence>MTRQGDDVVAVTGASGRLGTRLALRLAAEGAQQRLVVRDLARIPRLPDGTLLPDSDVAVASSYADREAMLRALDGAHVMFLVSGRETPDRVSQHFAAIDAAVAAGVERVVYTSFVGAAADAVFTLARDHFATEQHLRMSGLRWTVLRDNLYHHALTTFVGDDGVIRGPADAGRVASVSHDDVADVATAVLLDERPHAHDARTYDLTGPTAITLAEAAATMSELAGRAIRYEVETTQQAYASRAHHDVPRAEVEGWVTSYAAIAAGELEHVSDDVSRLVGRPARSFADWLDDFPDQWAHLRR</sequence>
<organism evidence="2 3">
    <name type="scientific">Xylanimonas protaetiae</name>
    <dbReference type="NCBI Taxonomy" id="2509457"/>
    <lineage>
        <taxon>Bacteria</taxon>
        <taxon>Bacillati</taxon>
        <taxon>Actinomycetota</taxon>
        <taxon>Actinomycetes</taxon>
        <taxon>Micrococcales</taxon>
        <taxon>Promicromonosporaceae</taxon>
        <taxon>Xylanimonas</taxon>
    </lineage>
</organism>
<dbReference type="InterPro" id="IPR052718">
    <property type="entry name" value="NmrA-type_oxidoreductase"/>
</dbReference>
<dbReference type="KEGG" id="xya:ET471_05485"/>
<evidence type="ECO:0000313" key="2">
    <source>
        <dbReference type="EMBL" id="QAY69563.1"/>
    </source>
</evidence>
<reference evidence="2 3" key="1">
    <citation type="submission" date="2019-01" db="EMBL/GenBank/DDBJ databases">
        <title>Genome sequencing of strain FW10M-9.</title>
        <authorList>
            <person name="Heo J."/>
            <person name="Kim S.-J."/>
            <person name="Kim J.-S."/>
            <person name="Hong S.-B."/>
            <person name="Kwon S.-W."/>
        </authorList>
    </citation>
    <scope>NUCLEOTIDE SEQUENCE [LARGE SCALE GENOMIC DNA]</scope>
    <source>
        <strain evidence="2 3">FW10M-9</strain>
    </source>
</reference>
<dbReference type="Pfam" id="PF05368">
    <property type="entry name" value="NmrA"/>
    <property type="match status" value="1"/>
</dbReference>
<dbReference type="PANTHER" id="PTHR47129:SF1">
    <property type="entry name" value="NMRA-LIKE DOMAIN-CONTAINING PROTEIN"/>
    <property type="match status" value="1"/>
</dbReference>
<dbReference type="SUPFAM" id="SSF51735">
    <property type="entry name" value="NAD(P)-binding Rossmann-fold domains"/>
    <property type="match status" value="1"/>
</dbReference>
<dbReference type="Proteomes" id="UP000292118">
    <property type="component" value="Chromosome"/>
</dbReference>
<proteinExistence type="predicted"/>
<dbReference type="InterPro" id="IPR008030">
    <property type="entry name" value="NmrA-like"/>
</dbReference>
<dbReference type="OrthoDB" id="3243290at2"/>
<dbReference type="InterPro" id="IPR036291">
    <property type="entry name" value="NAD(P)-bd_dom_sf"/>
</dbReference>
<dbReference type="PANTHER" id="PTHR47129">
    <property type="entry name" value="QUINONE OXIDOREDUCTASE 2"/>
    <property type="match status" value="1"/>
</dbReference>
<dbReference type="AlphaFoldDB" id="A0A4P6F4E0"/>
<feature type="domain" description="NmrA-like" evidence="1">
    <location>
        <begin position="7"/>
        <end position="236"/>
    </location>
</feature>
<dbReference type="RefSeq" id="WP_129186962.1">
    <property type="nucleotide sequence ID" value="NZ_CP035493.1"/>
</dbReference>
<gene>
    <name evidence="2" type="ORF">ET471_05485</name>
</gene>
<dbReference type="EMBL" id="CP035493">
    <property type="protein sequence ID" value="QAY69563.1"/>
    <property type="molecule type" value="Genomic_DNA"/>
</dbReference>
<keyword evidence="3" id="KW-1185">Reference proteome</keyword>
<dbReference type="Gene3D" id="3.90.25.10">
    <property type="entry name" value="UDP-galactose 4-epimerase, domain 1"/>
    <property type="match status" value="1"/>
</dbReference>
<accession>A0A4P6F4E0</accession>
<protein>
    <submittedName>
        <fullName evidence="2">SDR family NAD(P)-dependent oxidoreductase</fullName>
    </submittedName>
</protein>
<evidence type="ECO:0000313" key="3">
    <source>
        <dbReference type="Proteomes" id="UP000292118"/>
    </source>
</evidence>
<name>A0A4P6F4E0_9MICO</name>
<dbReference type="Gene3D" id="3.40.50.720">
    <property type="entry name" value="NAD(P)-binding Rossmann-like Domain"/>
    <property type="match status" value="1"/>
</dbReference>